<dbReference type="Proteomes" id="UP001305779">
    <property type="component" value="Unassembled WGS sequence"/>
</dbReference>
<dbReference type="PANTHER" id="PTHR23140">
    <property type="entry name" value="RNA PROCESSING PROTEIN LD23810P"/>
    <property type="match status" value="1"/>
</dbReference>
<dbReference type="InterPro" id="IPR008942">
    <property type="entry name" value="ENTH_VHS"/>
</dbReference>
<dbReference type="InterPro" id="IPR006569">
    <property type="entry name" value="CID_dom"/>
</dbReference>
<dbReference type="PANTHER" id="PTHR23140:SF0">
    <property type="entry name" value="U2 SNRNP-ASSOCIATED SURP MOTIF-CONTAINING PROTEIN"/>
    <property type="match status" value="1"/>
</dbReference>
<sequence length="834" mass="91962">MAGDDDPKEFPDVSHKLSAPKKLSAFERERQAAEQKRRRAEAENEAALKEFEDAMLGDDGGQNDDFDGFPRFPNAPSGPRNFGTGYGGPPGRYGGPPRGGPGSLGPVPRPPPSLKKKRALEEMREEREARRDHEDFTAEYLGRRDGHGHYSSEPREEELHDDIISRPTIQLSNLPPSSTDLSVKVLLRPYVQVYSVQLQPPPGRFSTERRSLTAVAQLPVDTSSATIEAAVSALRDKYLGWGYRLSISRHLSSTSLHPNPTLPVLGSSAEPFGAQKIDRDQPRIGNLRNAPPPDQFAPPDSFNTRTQHAVPANAYVVVEPPADVHLMRAIHVIVDRLLGEPNTGRALQIEALLMAQPEIQHDENFAFLYDSRSPGGAYYRFLLWTENALDIIQARKDSARGPERVVDDVVLDWVPPAGKVPFADLTGLGEVLDHVNYPSDNESDLDEAEDGGEQRQESDENIPFTALQIAKLSWLLSKMPTSTKELRIGHVAAVTSSAIRHARLAAEEIVNMLVLNIEKPYAFTSCARSDDEDVVQNEDDDYEPDQELPTIEATPVTEAGVGKPEPDDPSEIKFVALYLINDILQNCATAKNAWRYRVLFENAFKQRKVFQHIAQVPKEAGWGRLREEKWRRRIEALIDIWKQKNIFASDSFMIFENAVKDQFDGNDASKTDSKKKSEDRLLGRFKRIDGVAVSPSASASPAPPVQAPGSQYSAAETSGLDGEPMEDLDGEPMDDLDGVPMDDLDGAPMDDLDGTPMADLDGEPMGDLDRDDVKDQLMDDAPAPTEPSQNPPLATGSKTSGFSIKGSSSSQPPAAQVQKRRKLAEDMFADSDEE</sequence>
<feature type="region of interest" description="Disordered" evidence="2">
    <location>
        <begin position="693"/>
        <end position="834"/>
    </location>
</feature>
<evidence type="ECO:0000256" key="2">
    <source>
        <dbReference type="SAM" id="MobiDB-lite"/>
    </source>
</evidence>
<gene>
    <name evidence="4" type="ORF">PRZ48_012857</name>
</gene>
<dbReference type="PROSITE" id="PS51391">
    <property type="entry name" value="CID"/>
    <property type="match status" value="1"/>
</dbReference>
<feature type="compositionally biased region" description="Gly residues" evidence="2">
    <location>
        <begin position="84"/>
        <end position="103"/>
    </location>
</feature>
<dbReference type="EMBL" id="JAXOVC010000011">
    <property type="protein sequence ID" value="KAK4495589.1"/>
    <property type="molecule type" value="Genomic_DNA"/>
</dbReference>
<dbReference type="InterPro" id="IPR035967">
    <property type="entry name" value="SWAP/Surp_sf"/>
</dbReference>
<feature type="domain" description="CID" evidence="3">
    <location>
        <begin position="464"/>
        <end position="663"/>
    </location>
</feature>
<reference evidence="4 5" key="1">
    <citation type="journal article" date="2023" name="G3 (Bethesda)">
        <title>A chromosome-level genome assembly of Zasmidium syzygii isolated from banana leaves.</title>
        <authorList>
            <person name="van Westerhoven A.C."/>
            <person name="Mehrabi R."/>
            <person name="Talebi R."/>
            <person name="Steentjes M.B.F."/>
            <person name="Corcolon B."/>
            <person name="Chong P.A."/>
            <person name="Kema G.H.J."/>
            <person name="Seidl M.F."/>
        </authorList>
    </citation>
    <scope>NUCLEOTIDE SEQUENCE [LARGE SCALE GENOMIC DNA]</scope>
    <source>
        <strain evidence="4 5">P124</strain>
    </source>
</reference>
<feature type="compositionally biased region" description="Acidic residues" evidence="2">
    <location>
        <begin position="535"/>
        <end position="546"/>
    </location>
</feature>
<accession>A0ABR0E2E0</accession>
<feature type="compositionally biased region" description="Acidic residues" evidence="2">
    <location>
        <begin position="441"/>
        <end position="451"/>
    </location>
</feature>
<evidence type="ECO:0000313" key="5">
    <source>
        <dbReference type="Proteomes" id="UP001305779"/>
    </source>
</evidence>
<dbReference type="SUPFAM" id="SSF109905">
    <property type="entry name" value="Surp module (SWAP domain)"/>
    <property type="match status" value="1"/>
</dbReference>
<feature type="compositionally biased region" description="Basic and acidic residues" evidence="2">
    <location>
        <begin position="767"/>
        <end position="777"/>
    </location>
</feature>
<dbReference type="Gene3D" id="1.25.40.90">
    <property type="match status" value="1"/>
</dbReference>
<feature type="compositionally biased region" description="Basic and acidic residues" evidence="2">
    <location>
        <begin position="119"/>
        <end position="137"/>
    </location>
</feature>
<feature type="compositionally biased region" description="Low complexity" evidence="2">
    <location>
        <begin position="795"/>
        <end position="816"/>
    </location>
</feature>
<dbReference type="Pfam" id="PF01805">
    <property type="entry name" value="Surp"/>
    <property type="match status" value="1"/>
</dbReference>
<evidence type="ECO:0000256" key="1">
    <source>
        <dbReference type="ARBA" id="ARBA00022884"/>
    </source>
</evidence>
<feature type="compositionally biased region" description="Basic and acidic residues" evidence="2">
    <location>
        <begin position="24"/>
        <end position="52"/>
    </location>
</feature>
<evidence type="ECO:0000313" key="4">
    <source>
        <dbReference type="EMBL" id="KAK4495589.1"/>
    </source>
</evidence>
<feature type="region of interest" description="Disordered" evidence="2">
    <location>
        <begin position="1"/>
        <end position="137"/>
    </location>
</feature>
<keyword evidence="1" id="KW-0694">RNA-binding</keyword>
<comment type="caution">
    <text evidence="4">The sequence shown here is derived from an EMBL/GenBank/DDBJ whole genome shotgun (WGS) entry which is preliminary data.</text>
</comment>
<feature type="compositionally biased region" description="Acidic residues" evidence="2">
    <location>
        <begin position="53"/>
        <end position="67"/>
    </location>
</feature>
<feature type="region of interest" description="Disordered" evidence="2">
    <location>
        <begin position="436"/>
        <end position="462"/>
    </location>
</feature>
<protein>
    <recommendedName>
        <fullName evidence="3">CID domain-containing protein</fullName>
    </recommendedName>
</protein>
<feature type="compositionally biased region" description="Acidic residues" evidence="2">
    <location>
        <begin position="723"/>
        <end position="753"/>
    </location>
</feature>
<dbReference type="SMART" id="SM00582">
    <property type="entry name" value="RPR"/>
    <property type="match status" value="1"/>
</dbReference>
<name>A0ABR0E2E0_ZASCE</name>
<feature type="region of interest" description="Disordered" evidence="2">
    <location>
        <begin position="535"/>
        <end position="567"/>
    </location>
</feature>
<keyword evidence="5" id="KW-1185">Reference proteome</keyword>
<proteinExistence type="predicted"/>
<dbReference type="Pfam" id="PF04818">
    <property type="entry name" value="CID"/>
    <property type="match status" value="1"/>
</dbReference>
<dbReference type="InterPro" id="IPR051485">
    <property type="entry name" value="SR-CTD_assoc_factor"/>
</dbReference>
<organism evidence="4 5">
    <name type="scientific">Zasmidium cellare</name>
    <name type="common">Wine cellar mold</name>
    <name type="synonym">Racodium cellare</name>
    <dbReference type="NCBI Taxonomy" id="395010"/>
    <lineage>
        <taxon>Eukaryota</taxon>
        <taxon>Fungi</taxon>
        <taxon>Dikarya</taxon>
        <taxon>Ascomycota</taxon>
        <taxon>Pezizomycotina</taxon>
        <taxon>Dothideomycetes</taxon>
        <taxon>Dothideomycetidae</taxon>
        <taxon>Mycosphaerellales</taxon>
        <taxon>Mycosphaerellaceae</taxon>
        <taxon>Zasmidium</taxon>
    </lineage>
</organism>
<evidence type="ECO:0000259" key="3">
    <source>
        <dbReference type="PROSITE" id="PS51391"/>
    </source>
</evidence>
<dbReference type="InterPro" id="IPR000061">
    <property type="entry name" value="Surp"/>
</dbReference>